<dbReference type="PANTHER" id="PTHR47331">
    <property type="entry name" value="PHD-TYPE DOMAIN-CONTAINING PROTEIN"/>
    <property type="match status" value="1"/>
</dbReference>
<dbReference type="AlphaFoldDB" id="A0A8B8FIJ5"/>
<name>A0A8B8FIJ5_9HEMI</name>
<organism evidence="1 2">
    <name type="scientific">Sipha flava</name>
    <name type="common">yellow sugarcane aphid</name>
    <dbReference type="NCBI Taxonomy" id="143950"/>
    <lineage>
        <taxon>Eukaryota</taxon>
        <taxon>Metazoa</taxon>
        <taxon>Ecdysozoa</taxon>
        <taxon>Arthropoda</taxon>
        <taxon>Hexapoda</taxon>
        <taxon>Insecta</taxon>
        <taxon>Pterygota</taxon>
        <taxon>Neoptera</taxon>
        <taxon>Paraneoptera</taxon>
        <taxon>Hemiptera</taxon>
        <taxon>Sternorrhyncha</taxon>
        <taxon>Aphidomorpha</taxon>
        <taxon>Aphidoidea</taxon>
        <taxon>Aphididae</taxon>
        <taxon>Sipha</taxon>
    </lineage>
</organism>
<sequence length="321" mass="35974">MRLEIKTIAARDAPENKSTLSSSTVTVTQHLVPLPKIQLPSFNGSLLKWRTFRDVCISLVHDNTGIGNAERFHYLFSCLSGSALDLIKTIPLSADNYAVAWDALSDRFDNKRLLASAHLDKLFAFKPIARESLPALIAFVNTFKEKVSIIKSLGVDDLSNFLLFYMGSRVLDSTTLSLFESNISHSNIPNFDELLSFVQHRCKILENLNNSSKLDREDKPSERANVRGKFSKSTKSVFTTTTSTSVKLRSKNCLCCDKPDHRIYQCPKFAGMTVDKRRETVLSQKLCFACMSPTHSVNACSSTKCYNLCNSKLHNTMVTQI</sequence>
<proteinExistence type="predicted"/>
<protein>
    <submittedName>
        <fullName evidence="2">Uncharacterized protein LOC112683778</fullName>
    </submittedName>
</protein>
<accession>A0A8B8FIJ5</accession>
<dbReference type="GeneID" id="112683778"/>
<evidence type="ECO:0000313" key="1">
    <source>
        <dbReference type="Proteomes" id="UP000694846"/>
    </source>
</evidence>
<reference evidence="2" key="1">
    <citation type="submission" date="2025-08" db="UniProtKB">
        <authorList>
            <consortium name="RefSeq"/>
        </authorList>
    </citation>
    <scope>IDENTIFICATION</scope>
    <source>
        <tissue evidence="2">Whole body</tissue>
    </source>
</reference>
<keyword evidence="1" id="KW-1185">Reference proteome</keyword>
<dbReference type="Pfam" id="PF03564">
    <property type="entry name" value="DUF1759"/>
    <property type="match status" value="1"/>
</dbReference>
<dbReference type="PANTHER" id="PTHR47331:SF5">
    <property type="entry name" value="RIBONUCLEASE H"/>
    <property type="match status" value="1"/>
</dbReference>
<evidence type="ECO:0000313" key="2">
    <source>
        <dbReference type="RefSeq" id="XP_025410719.1"/>
    </source>
</evidence>
<gene>
    <name evidence="2" type="primary">LOC112683778</name>
</gene>
<dbReference type="RefSeq" id="XP_025410719.1">
    <property type="nucleotide sequence ID" value="XM_025554934.1"/>
</dbReference>
<dbReference type="Proteomes" id="UP000694846">
    <property type="component" value="Unplaced"/>
</dbReference>
<dbReference type="OrthoDB" id="8194935at2759"/>
<dbReference type="InterPro" id="IPR005312">
    <property type="entry name" value="DUF1759"/>
</dbReference>